<proteinExistence type="predicted"/>
<dbReference type="InterPro" id="IPR002109">
    <property type="entry name" value="Glutaredoxin"/>
</dbReference>
<dbReference type="InterPro" id="IPR011767">
    <property type="entry name" value="GLR_AS"/>
</dbReference>
<name>A0A5E6M6K1_9BACT</name>
<dbReference type="SUPFAM" id="SSF52833">
    <property type="entry name" value="Thioredoxin-like"/>
    <property type="match status" value="1"/>
</dbReference>
<evidence type="ECO:0000259" key="1">
    <source>
        <dbReference type="Pfam" id="PF00462"/>
    </source>
</evidence>
<dbReference type="GO" id="GO:0009055">
    <property type="term" value="F:electron transfer activity"/>
    <property type="evidence" value="ECO:0007669"/>
    <property type="project" value="TreeGrafter"/>
</dbReference>
<dbReference type="PROSITE" id="PS51354">
    <property type="entry name" value="GLUTAREDOXIN_2"/>
    <property type="match status" value="1"/>
</dbReference>
<keyword evidence="3" id="KW-1185">Reference proteome</keyword>
<dbReference type="EMBL" id="CABFUZ020000079">
    <property type="protein sequence ID" value="VVM04987.1"/>
    <property type="molecule type" value="Genomic_DNA"/>
</dbReference>
<dbReference type="GO" id="GO:0045454">
    <property type="term" value="P:cell redox homeostasis"/>
    <property type="evidence" value="ECO:0007669"/>
    <property type="project" value="TreeGrafter"/>
</dbReference>
<evidence type="ECO:0000313" key="2">
    <source>
        <dbReference type="EMBL" id="VVM04987.1"/>
    </source>
</evidence>
<dbReference type="InterPro" id="IPR051548">
    <property type="entry name" value="Grx-like_ET"/>
</dbReference>
<gene>
    <name evidence="2" type="ORF">MAMC_00358</name>
</gene>
<dbReference type="InterPro" id="IPR036249">
    <property type="entry name" value="Thioredoxin-like_sf"/>
</dbReference>
<dbReference type="PROSITE" id="PS00195">
    <property type="entry name" value="GLUTAREDOXIN_1"/>
    <property type="match status" value="1"/>
</dbReference>
<comment type="caution">
    <text evidence="2">The sequence shown here is derived from an EMBL/GenBank/DDBJ whole genome shotgun (WGS) entry which is preliminary data.</text>
</comment>
<dbReference type="PANTHER" id="PTHR34386">
    <property type="entry name" value="GLUTAREDOXIN"/>
    <property type="match status" value="1"/>
</dbReference>
<dbReference type="OrthoDB" id="199124at2"/>
<dbReference type="Proteomes" id="UP000381693">
    <property type="component" value="Unassembled WGS sequence"/>
</dbReference>
<dbReference type="PANTHER" id="PTHR34386:SF1">
    <property type="entry name" value="GLUTAREDOXIN-LIKE PROTEIN NRDH"/>
    <property type="match status" value="1"/>
</dbReference>
<dbReference type="Gene3D" id="3.40.30.10">
    <property type="entry name" value="Glutaredoxin"/>
    <property type="match status" value="1"/>
</dbReference>
<dbReference type="Pfam" id="PF00462">
    <property type="entry name" value="Glutaredoxin"/>
    <property type="match status" value="1"/>
</dbReference>
<accession>A0A5E6M6K1</accession>
<organism evidence="2 3">
    <name type="scientific">Methylacidimicrobium cyclopophantes</name>
    <dbReference type="NCBI Taxonomy" id="1041766"/>
    <lineage>
        <taxon>Bacteria</taxon>
        <taxon>Pseudomonadati</taxon>
        <taxon>Verrucomicrobiota</taxon>
        <taxon>Methylacidimicrobium</taxon>
    </lineage>
</organism>
<evidence type="ECO:0000313" key="3">
    <source>
        <dbReference type="Proteomes" id="UP000381693"/>
    </source>
</evidence>
<dbReference type="RefSeq" id="WP_142524471.1">
    <property type="nucleotide sequence ID" value="NZ_CABFUZ020000079.1"/>
</dbReference>
<protein>
    <recommendedName>
        <fullName evidence="1">Glutaredoxin domain-containing protein</fullName>
    </recommendedName>
</protein>
<sequence length="81" mass="9364">MQRVTLYVKTGCPWCNEVEAVLQRYGISYDRVDVLRNSEAYRRMKAISGQSRAPTMEWGDEVLADFGADELEIFLRDKDLS</sequence>
<feature type="domain" description="Glutaredoxin" evidence="1">
    <location>
        <begin position="4"/>
        <end position="57"/>
    </location>
</feature>
<dbReference type="CDD" id="cd02976">
    <property type="entry name" value="NrdH"/>
    <property type="match status" value="1"/>
</dbReference>
<dbReference type="AlphaFoldDB" id="A0A5E6M6K1"/>
<reference evidence="2" key="1">
    <citation type="submission" date="2019-09" db="EMBL/GenBank/DDBJ databases">
        <authorList>
            <person name="Cremers G."/>
        </authorList>
    </citation>
    <scope>NUCLEOTIDE SEQUENCE [LARGE SCALE GENOMIC DNA]</scope>
    <source>
        <strain evidence="2">3B</strain>
    </source>
</reference>